<feature type="region of interest" description="Disordered" evidence="1">
    <location>
        <begin position="1"/>
        <end position="24"/>
    </location>
</feature>
<feature type="domain" description="eCIS core" evidence="2">
    <location>
        <begin position="89"/>
        <end position="125"/>
    </location>
</feature>
<dbReference type="AlphaFoldDB" id="A0A6N2YAN6"/>
<organism evidence="3">
    <name type="scientific">Parabacteroides distasonis</name>
    <dbReference type="NCBI Taxonomy" id="823"/>
    <lineage>
        <taxon>Bacteria</taxon>
        <taxon>Pseudomonadati</taxon>
        <taxon>Bacteroidota</taxon>
        <taxon>Bacteroidia</taxon>
        <taxon>Bacteroidales</taxon>
        <taxon>Tannerellaceae</taxon>
        <taxon>Parabacteroides</taxon>
    </lineage>
</organism>
<evidence type="ECO:0000259" key="2">
    <source>
        <dbReference type="Pfam" id="PF13699"/>
    </source>
</evidence>
<evidence type="ECO:0000256" key="1">
    <source>
        <dbReference type="SAM" id="MobiDB-lite"/>
    </source>
</evidence>
<dbReference type="EMBL" id="CACRUW010000001">
    <property type="protein sequence ID" value="VYT63851.1"/>
    <property type="molecule type" value="Genomic_DNA"/>
</dbReference>
<accession>A0A6N2YAN6</accession>
<sequence>MNADRIQIQEGPSQVFQNRKGESTQLMEDNRVQSVLQAKMVETMQRDAMDEDDLQQGKFAVQRDVEDEDELLQGKFVAQRQTKNQTGIPDYVIQGMESSFGTDFSSVRVHPDSSKAPEVGALAYT</sequence>
<name>A0A6N2YAN6_PARDI</name>
<feature type="compositionally biased region" description="Polar residues" evidence="1">
    <location>
        <begin position="10"/>
        <end position="24"/>
    </location>
</feature>
<gene>
    <name evidence="3" type="ORF">PDLFYP31_00002</name>
</gene>
<evidence type="ECO:0000313" key="3">
    <source>
        <dbReference type="EMBL" id="VYT63851.1"/>
    </source>
</evidence>
<dbReference type="Pfam" id="PF13699">
    <property type="entry name" value="eCIS_core"/>
    <property type="match status" value="1"/>
</dbReference>
<protein>
    <recommendedName>
        <fullName evidence="2">eCIS core domain-containing protein</fullName>
    </recommendedName>
</protein>
<reference evidence="3" key="1">
    <citation type="submission" date="2019-11" db="EMBL/GenBank/DDBJ databases">
        <authorList>
            <person name="Feng L."/>
        </authorList>
    </citation>
    <scope>NUCLEOTIDE SEQUENCE</scope>
    <source>
        <strain evidence="3">PdistasonisLFYP31</strain>
    </source>
</reference>
<dbReference type="InterPro" id="IPR025295">
    <property type="entry name" value="eCIS_core_dom"/>
</dbReference>
<proteinExistence type="predicted"/>